<organism evidence="2 3">
    <name type="scientific">Hassallia byssoidea VB512170</name>
    <dbReference type="NCBI Taxonomy" id="1304833"/>
    <lineage>
        <taxon>Bacteria</taxon>
        <taxon>Bacillati</taxon>
        <taxon>Cyanobacteriota</taxon>
        <taxon>Cyanophyceae</taxon>
        <taxon>Nostocales</taxon>
        <taxon>Tolypothrichaceae</taxon>
        <taxon>Hassallia</taxon>
    </lineage>
</organism>
<evidence type="ECO:0000256" key="1">
    <source>
        <dbReference type="SAM" id="MobiDB-lite"/>
    </source>
</evidence>
<sequence length="89" mass="9344">RQCGEAATSGAVPVERECVSDRRWGTASPVGSWEQIATPYNGGNPQERGGDPSGAPANDWGKERSFSGLLTFKSEDMSGEPLTTGEITG</sequence>
<dbReference type="RefSeq" id="WP_163519422.1">
    <property type="nucleotide sequence ID" value="NZ_JTCM02000165.1"/>
</dbReference>
<dbReference type="Proteomes" id="UP000031549">
    <property type="component" value="Unassembled WGS sequence"/>
</dbReference>
<dbReference type="EMBL" id="JTCM02000165">
    <property type="protein sequence ID" value="NEU77223.1"/>
    <property type="molecule type" value="Genomic_DNA"/>
</dbReference>
<evidence type="ECO:0000313" key="2">
    <source>
        <dbReference type="EMBL" id="NEU77223.1"/>
    </source>
</evidence>
<comment type="caution">
    <text evidence="2">The sequence shown here is derived from an EMBL/GenBank/DDBJ whole genome shotgun (WGS) entry which is preliminary data.</text>
</comment>
<feature type="non-terminal residue" evidence="2">
    <location>
        <position position="1"/>
    </location>
</feature>
<accession>A0A846HJV2</accession>
<reference evidence="2 3" key="1">
    <citation type="journal article" date="2015" name="Genome Announc.">
        <title>Draft Genome Sequence of Cyanobacterium Hassallia byssoidea Strain VB512170, Isolated from Monuments in India.</title>
        <authorList>
            <person name="Singh D."/>
            <person name="Chandrababunaidu M.M."/>
            <person name="Panda A."/>
            <person name="Sen D."/>
            <person name="Bhattacharyya S."/>
            <person name="Adhikary S.P."/>
            <person name="Tripathy S."/>
        </authorList>
    </citation>
    <scope>NUCLEOTIDE SEQUENCE [LARGE SCALE GENOMIC DNA]</scope>
    <source>
        <strain evidence="2 3">VB512170</strain>
    </source>
</reference>
<protein>
    <submittedName>
        <fullName evidence="2">Uncharacterized protein</fullName>
    </submittedName>
</protein>
<proteinExistence type="predicted"/>
<gene>
    <name evidence="2" type="ORF">PI95_033230</name>
</gene>
<name>A0A846HJV2_9CYAN</name>
<keyword evidence="3" id="KW-1185">Reference proteome</keyword>
<evidence type="ECO:0000313" key="3">
    <source>
        <dbReference type="Proteomes" id="UP000031549"/>
    </source>
</evidence>
<feature type="region of interest" description="Disordered" evidence="1">
    <location>
        <begin position="22"/>
        <end position="63"/>
    </location>
</feature>
<dbReference type="AlphaFoldDB" id="A0A846HJV2"/>